<feature type="domain" description="K Homology" evidence="4">
    <location>
        <begin position="75"/>
        <end position="148"/>
    </location>
</feature>
<feature type="compositionally biased region" description="Pro residues" evidence="3">
    <location>
        <begin position="504"/>
        <end position="534"/>
    </location>
</feature>
<dbReference type="Pfam" id="PF00013">
    <property type="entry name" value="KH_1"/>
    <property type="match status" value="3"/>
</dbReference>
<dbReference type="EMBL" id="CAXAMN010022718">
    <property type="protein sequence ID" value="CAK9072227.1"/>
    <property type="molecule type" value="Genomic_DNA"/>
</dbReference>
<dbReference type="PROSITE" id="PS50084">
    <property type="entry name" value="KH_TYPE_1"/>
    <property type="match status" value="3"/>
</dbReference>
<reference evidence="5 6" key="1">
    <citation type="submission" date="2024-02" db="EMBL/GenBank/DDBJ databases">
        <authorList>
            <person name="Chen Y."/>
            <person name="Shah S."/>
            <person name="Dougan E. K."/>
            <person name="Thang M."/>
            <person name="Chan C."/>
        </authorList>
    </citation>
    <scope>NUCLEOTIDE SEQUENCE [LARGE SCALE GENOMIC DNA]</scope>
</reference>
<dbReference type="InterPro" id="IPR004088">
    <property type="entry name" value="KH_dom_type_1"/>
</dbReference>
<evidence type="ECO:0000256" key="1">
    <source>
        <dbReference type="ARBA" id="ARBA00022737"/>
    </source>
</evidence>
<feature type="domain" description="K Homology" evidence="4">
    <location>
        <begin position="169"/>
        <end position="234"/>
    </location>
</feature>
<sequence>MARSRSRSRSSPPRRRRKRQRARSSPSRSRQSRSPSRRRVASRSRRARSRSPSYRRPRARSASRSFPSRDHVAEGDAPSRIFVAHADCAKIIGRKGETRMEIERSSEASIKIQREEDMDSDRKERWVDIIGNARQRRAALERILDVANYVRDEDGKVLKDGASVPAPGAGDALILQISCNEVGRVLGRGGETIRRLEDESRARLEIDKGEGRLTISGRPECIERAKELVLQEVSHCKLADGTVLKDDGRPMGPGGGAPAGAGKEGFKLWVLGKEAGKVIGRGGETVREIMQRTGAEIQVERTENKDQGHAERMIQIFGSKAQIGEAFPLIIKDVSFARSELGLVKDPAMTPEEAADAARLRGPGGGTAMPFPGGPPPPGAAAPPFFPATMPGMPPPPGMMTMPPREPPERRKSSVVQPPGMVPMPGMPPGMPPTMPPTMPPGHMPPFPNGVPPGMPPPPPGSNPERKGRKSRSRSRSSSSRSEKKKKKKKDKDKDKDSSALAKPPMPFLPHLPHGPPHMPPEFMGPPEHFPPGMVPMMEEPIDWDDL</sequence>
<feature type="region of interest" description="Disordered" evidence="3">
    <location>
        <begin position="396"/>
        <end position="547"/>
    </location>
</feature>
<feature type="region of interest" description="Disordered" evidence="3">
    <location>
        <begin position="360"/>
        <end position="384"/>
    </location>
</feature>
<protein>
    <recommendedName>
        <fullName evidence="4">K Homology domain-containing protein</fullName>
    </recommendedName>
</protein>
<dbReference type="Proteomes" id="UP001642484">
    <property type="component" value="Unassembled WGS sequence"/>
</dbReference>
<organism evidence="5 6">
    <name type="scientific">Durusdinium trenchii</name>
    <dbReference type="NCBI Taxonomy" id="1381693"/>
    <lineage>
        <taxon>Eukaryota</taxon>
        <taxon>Sar</taxon>
        <taxon>Alveolata</taxon>
        <taxon>Dinophyceae</taxon>
        <taxon>Suessiales</taxon>
        <taxon>Symbiodiniaceae</taxon>
        <taxon>Durusdinium</taxon>
    </lineage>
</organism>
<dbReference type="SMART" id="SM00322">
    <property type="entry name" value="KH"/>
    <property type="match status" value="3"/>
</dbReference>
<comment type="caution">
    <text evidence="5">The sequence shown here is derived from an EMBL/GenBank/DDBJ whole genome shotgun (WGS) entry which is preliminary data.</text>
</comment>
<dbReference type="InterPro" id="IPR036612">
    <property type="entry name" value="KH_dom_type_1_sf"/>
</dbReference>
<keyword evidence="1" id="KW-0677">Repeat</keyword>
<name>A0ABP0PB69_9DINO</name>
<feature type="compositionally biased region" description="Basic residues" evidence="3">
    <location>
        <begin position="35"/>
        <end position="61"/>
    </location>
</feature>
<evidence type="ECO:0000256" key="3">
    <source>
        <dbReference type="SAM" id="MobiDB-lite"/>
    </source>
</evidence>
<evidence type="ECO:0000313" key="6">
    <source>
        <dbReference type="Proteomes" id="UP001642484"/>
    </source>
</evidence>
<accession>A0ABP0PB69</accession>
<dbReference type="Gene3D" id="3.30.1370.10">
    <property type="entry name" value="K Homology domain, type 1"/>
    <property type="match status" value="3"/>
</dbReference>
<proteinExistence type="predicted"/>
<feature type="compositionally biased region" description="Low complexity" evidence="3">
    <location>
        <begin position="23"/>
        <end position="34"/>
    </location>
</feature>
<gene>
    <name evidence="5" type="ORF">CCMP2556_LOCUS35522</name>
</gene>
<keyword evidence="2" id="KW-0694">RNA-binding</keyword>
<feature type="domain" description="K Homology" evidence="4">
    <location>
        <begin position="262"/>
        <end position="335"/>
    </location>
</feature>
<dbReference type="InterPro" id="IPR004087">
    <property type="entry name" value="KH_dom"/>
</dbReference>
<feature type="region of interest" description="Disordered" evidence="3">
    <location>
        <begin position="1"/>
        <end position="74"/>
    </location>
</feature>
<dbReference type="SUPFAM" id="SSF54791">
    <property type="entry name" value="Eukaryotic type KH-domain (KH-domain type I)"/>
    <property type="match status" value="3"/>
</dbReference>
<evidence type="ECO:0000256" key="2">
    <source>
        <dbReference type="PROSITE-ProRule" id="PRU00117"/>
    </source>
</evidence>
<keyword evidence="6" id="KW-1185">Reference proteome</keyword>
<evidence type="ECO:0000313" key="5">
    <source>
        <dbReference type="EMBL" id="CAK9072227.1"/>
    </source>
</evidence>
<feature type="compositionally biased region" description="Pro residues" evidence="3">
    <location>
        <begin position="372"/>
        <end position="384"/>
    </location>
</feature>
<evidence type="ECO:0000259" key="4">
    <source>
        <dbReference type="SMART" id="SM00322"/>
    </source>
</evidence>
<feature type="compositionally biased region" description="Basic residues" evidence="3">
    <location>
        <begin position="1"/>
        <end position="22"/>
    </location>
</feature>
<dbReference type="CDD" id="cd00105">
    <property type="entry name" value="KH-I"/>
    <property type="match status" value="3"/>
</dbReference>
<feature type="compositionally biased region" description="Pro residues" evidence="3">
    <location>
        <begin position="420"/>
        <end position="462"/>
    </location>
</feature>
<dbReference type="PANTHER" id="PTHR10288">
    <property type="entry name" value="KH DOMAIN CONTAINING RNA BINDING PROTEIN"/>
    <property type="match status" value="1"/>
</dbReference>